<dbReference type="Proteomes" id="UP000094336">
    <property type="component" value="Unassembled WGS sequence"/>
</dbReference>
<dbReference type="InterPro" id="IPR042099">
    <property type="entry name" value="ANL_N_sf"/>
</dbReference>
<dbReference type="OrthoDB" id="1700726at2759"/>
<dbReference type="RefSeq" id="XP_018982950.1">
    <property type="nucleotide sequence ID" value="XM_019132487.1"/>
</dbReference>
<dbReference type="GO" id="GO:0004467">
    <property type="term" value="F:long-chain fatty acid-CoA ligase activity"/>
    <property type="evidence" value="ECO:0007669"/>
    <property type="project" value="TreeGrafter"/>
</dbReference>
<dbReference type="PANTHER" id="PTHR43272:SF33">
    <property type="entry name" value="AMP-BINDING DOMAIN-CONTAINING PROTEIN-RELATED"/>
    <property type="match status" value="1"/>
</dbReference>
<dbReference type="GO" id="GO:0005524">
    <property type="term" value="F:ATP binding"/>
    <property type="evidence" value="ECO:0007669"/>
    <property type="project" value="UniProtKB-KW"/>
</dbReference>
<protein>
    <recommendedName>
        <fullName evidence="3">AMP-dependent synthetase/ligase domain-containing protein</fullName>
    </recommendedName>
</protein>
<evidence type="ECO:0000259" key="3">
    <source>
        <dbReference type="Pfam" id="PF00501"/>
    </source>
</evidence>
<evidence type="ECO:0000256" key="2">
    <source>
        <dbReference type="ARBA" id="ARBA00022840"/>
    </source>
</evidence>
<keyword evidence="1" id="KW-0547">Nucleotide-binding</keyword>
<evidence type="ECO:0000256" key="1">
    <source>
        <dbReference type="ARBA" id="ARBA00022741"/>
    </source>
</evidence>
<dbReference type="GO" id="GO:0016020">
    <property type="term" value="C:membrane"/>
    <property type="evidence" value="ECO:0007669"/>
    <property type="project" value="TreeGrafter"/>
</dbReference>
<reference evidence="5" key="1">
    <citation type="submission" date="2016-05" db="EMBL/GenBank/DDBJ databases">
        <title>Comparative genomics of biotechnologically important yeasts.</title>
        <authorList>
            <consortium name="DOE Joint Genome Institute"/>
            <person name="Riley R."/>
            <person name="Haridas S."/>
            <person name="Wolfe K.H."/>
            <person name="Lopes M.R."/>
            <person name="Hittinger C.T."/>
            <person name="Goker M."/>
            <person name="Salamov A."/>
            <person name="Wisecaver J."/>
            <person name="Long T.M."/>
            <person name="Aerts A.L."/>
            <person name="Barry K."/>
            <person name="Choi C."/>
            <person name="Clum A."/>
            <person name="Coughlan A.Y."/>
            <person name="Deshpande S."/>
            <person name="Douglass A.P."/>
            <person name="Hanson S.J."/>
            <person name="Klenk H.-P."/>
            <person name="Labutti K."/>
            <person name="Lapidus A."/>
            <person name="Lindquist E."/>
            <person name="Lipzen A."/>
            <person name="Meier-Kolthoff J.P."/>
            <person name="Ohm R.A."/>
            <person name="Otillar R.P."/>
            <person name="Pangilinan J."/>
            <person name="Peng Y."/>
            <person name="Rokas A."/>
            <person name="Rosa C.A."/>
            <person name="Scheuner C."/>
            <person name="Sibirny A.A."/>
            <person name="Slot J.C."/>
            <person name="Stielow J.B."/>
            <person name="Sun H."/>
            <person name="Kurtzman C.P."/>
            <person name="Blackwell M."/>
            <person name="Grigoriev I.V."/>
            <person name="Jeffries T.W."/>
        </authorList>
    </citation>
    <scope>NUCLEOTIDE SEQUENCE [LARGE SCALE GENOMIC DNA]</scope>
    <source>
        <strain evidence="5">NRRL Y-12698</strain>
    </source>
</reference>
<dbReference type="PANTHER" id="PTHR43272">
    <property type="entry name" value="LONG-CHAIN-FATTY-ACID--COA LIGASE"/>
    <property type="match status" value="1"/>
</dbReference>
<gene>
    <name evidence="4" type="ORF">BABINDRAFT_66815</name>
</gene>
<accession>A0A1E3QKK9</accession>
<dbReference type="GeneID" id="30150340"/>
<keyword evidence="2" id="KW-0067">ATP-binding</keyword>
<dbReference type="Gene3D" id="3.40.50.12780">
    <property type="entry name" value="N-terminal domain of ligase-like"/>
    <property type="match status" value="1"/>
</dbReference>
<proteinExistence type="predicted"/>
<keyword evidence="5" id="KW-1185">Reference proteome</keyword>
<name>A0A1E3QKK9_9ASCO</name>
<evidence type="ECO:0000313" key="5">
    <source>
        <dbReference type="Proteomes" id="UP000094336"/>
    </source>
</evidence>
<sequence>MLPLNPESIAGCFAVPNTARADGSPVFRNKFSRSMGLATSIHPKITTLYDFFNSAIALFPSNHCLAVRSPQEQTYRLKTFLEVGRIRDWFGSGLECLLDTDLAESGLIRTPFVLAIYAPNCFEWIIADLSCIAYSIPTTPLYDTLDPESIVFILELTKTRAVLVSPAQVTCIVDILRNNHLNGVKVIIITEIELLLLIDPKTRERAKKWGVRLITFAEVTAIGARKPAAHIPPTAASIHTISFTSGTLGRPKGVELTHGNAVAGITSLYTVTPKPDTRIRQYRSLCYLPLAHIIQRQVIHFEFSFGGTVYLPSVPNDSKQILQDISLIKPTHMAGVPRIFNRIEAGISTKLESLNIALKVLHKRCIAYKEQKFSSGNHVTNHWLYDRRFTQRIKAELGLDNIQLLATGSAPMLPDAIQKLRYLLNTEVLQGYGLTESYGPVTALLPGDNSYPESSGFVTITTEIKLQDVPEMEYTWKKNQSGELYLRGPQIMRGYYKDPEKTQEAFAEDGWFKTGDIANMDANGRVKIIDRAKNIFKLSDGEYISPEKVENVYLQANSQFTSQTYVYGDSLRSFLVAIIVLKENACLELLQSSLSKKFPAIRFMDETNLMELNANIELRKVILLHMNKNVAGAATALNEMERVRNVWLFFNHTSETGERNTGENFGFTIGNGLLTPSLKTKRLEARRRFHDAVEKMYEEGDFTV</sequence>
<dbReference type="Pfam" id="PF00501">
    <property type="entry name" value="AMP-binding"/>
    <property type="match status" value="1"/>
</dbReference>
<feature type="domain" description="AMP-dependent synthetase/ligase" evidence="3">
    <location>
        <begin position="114"/>
        <end position="496"/>
    </location>
</feature>
<dbReference type="InterPro" id="IPR000873">
    <property type="entry name" value="AMP-dep_synth/lig_dom"/>
</dbReference>
<dbReference type="SUPFAM" id="SSF56801">
    <property type="entry name" value="Acetyl-CoA synthetase-like"/>
    <property type="match status" value="1"/>
</dbReference>
<evidence type="ECO:0000313" key="4">
    <source>
        <dbReference type="EMBL" id="ODQ77622.1"/>
    </source>
</evidence>
<dbReference type="EMBL" id="KV454439">
    <property type="protein sequence ID" value="ODQ77622.1"/>
    <property type="molecule type" value="Genomic_DNA"/>
</dbReference>
<dbReference type="GO" id="GO:0005783">
    <property type="term" value="C:endoplasmic reticulum"/>
    <property type="evidence" value="ECO:0007669"/>
    <property type="project" value="TreeGrafter"/>
</dbReference>
<dbReference type="STRING" id="984486.A0A1E3QKK9"/>
<dbReference type="AlphaFoldDB" id="A0A1E3QKK9"/>
<organism evidence="4 5">
    <name type="scientific">Babjeviella inositovora NRRL Y-12698</name>
    <dbReference type="NCBI Taxonomy" id="984486"/>
    <lineage>
        <taxon>Eukaryota</taxon>
        <taxon>Fungi</taxon>
        <taxon>Dikarya</taxon>
        <taxon>Ascomycota</taxon>
        <taxon>Saccharomycotina</taxon>
        <taxon>Pichiomycetes</taxon>
        <taxon>Serinales incertae sedis</taxon>
        <taxon>Babjeviella</taxon>
    </lineage>
</organism>